<name>A0A9X1YIW0_9BURK</name>
<gene>
    <name evidence="3" type="ORF">LPC04_08130</name>
</gene>
<sequence>MPDCIRKLASTCVALPDCIHERDSMTPEETTTPLVGYSVNERVALVTMARPERLNALTTELHEQLRAVIEQAAHDPGVGAVVLTGAGRGFCAGGDMNSGRRSADEPRPTLEQRADELMHHGETVKLLHGMPKPTIAMVNGPAAGAGMALALACDIRIGSTEAVLKTAYSSVALSGDLGISWFLTRLVGPSRAKELLFFGDRIQPGQALQLGLLNRLESPEALQSVTMELAHRLARGPAVALRYMKRHVNLASDESLDTVIGAEAFGMARCGRTQDIKEAALAFREKRPPNFTGS</sequence>
<evidence type="ECO:0000256" key="2">
    <source>
        <dbReference type="RuleBase" id="RU003707"/>
    </source>
</evidence>
<dbReference type="PROSITE" id="PS00166">
    <property type="entry name" value="ENOYL_COA_HYDRATASE"/>
    <property type="match status" value="1"/>
</dbReference>
<dbReference type="RefSeq" id="WP_275681671.1">
    <property type="nucleotide sequence ID" value="NZ_JAJLJH010000001.1"/>
</dbReference>
<proteinExistence type="inferred from homology"/>
<dbReference type="Gene3D" id="3.90.226.10">
    <property type="entry name" value="2-enoyl-CoA Hydratase, Chain A, domain 1"/>
    <property type="match status" value="1"/>
</dbReference>
<dbReference type="AlphaFoldDB" id="A0A9X1YIW0"/>
<dbReference type="EMBL" id="JAJLJH010000001">
    <property type="protein sequence ID" value="MCK9685675.1"/>
    <property type="molecule type" value="Genomic_DNA"/>
</dbReference>
<dbReference type="SUPFAM" id="SSF52096">
    <property type="entry name" value="ClpP/crotonase"/>
    <property type="match status" value="1"/>
</dbReference>
<reference evidence="3" key="1">
    <citation type="submission" date="2021-11" db="EMBL/GenBank/DDBJ databases">
        <title>BS-T2-15 a new species belonging to the Comamonadaceae family isolated from the soil of a French oak forest.</title>
        <authorList>
            <person name="Mieszkin S."/>
            <person name="Alain K."/>
        </authorList>
    </citation>
    <scope>NUCLEOTIDE SEQUENCE</scope>
    <source>
        <strain evidence="3">BS-T2-15</strain>
    </source>
</reference>
<evidence type="ECO:0000313" key="4">
    <source>
        <dbReference type="Proteomes" id="UP001139353"/>
    </source>
</evidence>
<evidence type="ECO:0000256" key="1">
    <source>
        <dbReference type="ARBA" id="ARBA00005254"/>
    </source>
</evidence>
<comment type="caution">
    <text evidence="3">The sequence shown here is derived from an EMBL/GenBank/DDBJ whole genome shotgun (WGS) entry which is preliminary data.</text>
</comment>
<dbReference type="InterPro" id="IPR029045">
    <property type="entry name" value="ClpP/crotonase-like_dom_sf"/>
</dbReference>
<dbReference type="InterPro" id="IPR001753">
    <property type="entry name" value="Enoyl-CoA_hydra/iso"/>
</dbReference>
<dbReference type="Proteomes" id="UP001139353">
    <property type="component" value="Unassembled WGS sequence"/>
</dbReference>
<dbReference type="GO" id="GO:0003824">
    <property type="term" value="F:catalytic activity"/>
    <property type="evidence" value="ECO:0007669"/>
    <property type="project" value="InterPro"/>
</dbReference>
<comment type="similarity">
    <text evidence="1 2">Belongs to the enoyl-CoA hydratase/isomerase family.</text>
</comment>
<dbReference type="InterPro" id="IPR014748">
    <property type="entry name" value="Enoyl-CoA_hydra_C"/>
</dbReference>
<dbReference type="InterPro" id="IPR018376">
    <property type="entry name" value="Enoyl-CoA_hyd/isom_CS"/>
</dbReference>
<keyword evidence="4" id="KW-1185">Reference proteome</keyword>
<evidence type="ECO:0000313" key="3">
    <source>
        <dbReference type="EMBL" id="MCK9685675.1"/>
    </source>
</evidence>
<dbReference type="Pfam" id="PF00378">
    <property type="entry name" value="ECH_1"/>
    <property type="match status" value="1"/>
</dbReference>
<dbReference type="PANTHER" id="PTHR43459:SF1">
    <property type="entry name" value="EG:BACN32G11.4 PROTEIN"/>
    <property type="match status" value="1"/>
</dbReference>
<dbReference type="Gene3D" id="1.10.12.10">
    <property type="entry name" value="Lyase 2-enoyl-coa Hydratase, Chain A, domain 2"/>
    <property type="match status" value="1"/>
</dbReference>
<dbReference type="PANTHER" id="PTHR43459">
    <property type="entry name" value="ENOYL-COA HYDRATASE"/>
    <property type="match status" value="1"/>
</dbReference>
<protein>
    <submittedName>
        <fullName evidence="3">Enoyl-CoA hydratase-related protein</fullName>
    </submittedName>
</protein>
<organism evidence="3 4">
    <name type="scientific">Scleromatobacter humisilvae</name>
    <dbReference type="NCBI Taxonomy" id="2897159"/>
    <lineage>
        <taxon>Bacteria</taxon>
        <taxon>Pseudomonadati</taxon>
        <taxon>Pseudomonadota</taxon>
        <taxon>Betaproteobacteria</taxon>
        <taxon>Burkholderiales</taxon>
        <taxon>Sphaerotilaceae</taxon>
        <taxon>Scleromatobacter</taxon>
    </lineage>
</organism>
<accession>A0A9X1YIW0</accession>
<dbReference type="CDD" id="cd06558">
    <property type="entry name" value="crotonase-like"/>
    <property type="match status" value="1"/>
</dbReference>